<feature type="transmembrane region" description="Helical" evidence="1">
    <location>
        <begin position="40"/>
        <end position="60"/>
    </location>
</feature>
<evidence type="ECO:0000313" key="2">
    <source>
        <dbReference type="EMBL" id="TPG13677.1"/>
    </source>
</evidence>
<comment type="caution">
    <text evidence="2">The sequence shown here is derived from an EMBL/GenBank/DDBJ whole genome shotgun (WGS) entry which is preliminary data.</text>
</comment>
<protein>
    <submittedName>
        <fullName evidence="2">Uncharacterized protein</fullName>
    </submittedName>
</protein>
<dbReference type="OrthoDB" id="118744at2"/>
<dbReference type="Proteomes" id="UP000318413">
    <property type="component" value="Unassembled WGS sequence"/>
</dbReference>
<keyword evidence="3" id="KW-1185">Reference proteome</keyword>
<sequence length="130" mass="14124">MSRHQLLQAALIAFGIVFCLVYPLAMVWPSGWAWHEGPPAASHYFMMIVGIYATLGVFLIRAARAPATHAALIEFTIWSSLVHAVIMAVQSWTDPMRMGHLAGDVPALLLVAVVLGVLHYGDRSSDTVIA</sequence>
<keyword evidence="1" id="KW-1133">Transmembrane helix</keyword>
<accession>A0A502CKC6</accession>
<dbReference type="Pfam" id="PF20337">
    <property type="entry name" value="DUF6632"/>
    <property type="match status" value="1"/>
</dbReference>
<dbReference type="AlphaFoldDB" id="A0A502CKC6"/>
<feature type="transmembrane region" description="Helical" evidence="1">
    <location>
        <begin position="105"/>
        <end position="121"/>
    </location>
</feature>
<gene>
    <name evidence="2" type="ORF">EAH84_05735</name>
</gene>
<reference evidence="2 3" key="1">
    <citation type="journal article" date="2019" name="Environ. Microbiol.">
        <title>Species interactions and distinct microbial communities in high Arctic permafrost affected cryosols are associated with the CH4 and CO2 gas fluxes.</title>
        <authorList>
            <person name="Altshuler I."/>
            <person name="Hamel J."/>
            <person name="Turney S."/>
            <person name="Magnuson E."/>
            <person name="Levesque R."/>
            <person name="Greer C."/>
            <person name="Whyte L.G."/>
        </authorList>
    </citation>
    <scope>NUCLEOTIDE SEQUENCE [LARGE SCALE GENOMIC DNA]</scope>
    <source>
        <strain evidence="2 3">S5.1</strain>
    </source>
</reference>
<name>A0A502CKC6_9SPHN</name>
<evidence type="ECO:0000313" key="3">
    <source>
        <dbReference type="Proteomes" id="UP000318413"/>
    </source>
</evidence>
<feature type="transmembrane region" description="Helical" evidence="1">
    <location>
        <begin position="7"/>
        <end position="28"/>
    </location>
</feature>
<evidence type="ECO:0000256" key="1">
    <source>
        <dbReference type="SAM" id="Phobius"/>
    </source>
</evidence>
<dbReference type="EMBL" id="RCZK01000003">
    <property type="protein sequence ID" value="TPG13677.1"/>
    <property type="molecule type" value="Genomic_DNA"/>
</dbReference>
<dbReference type="RefSeq" id="WP_140869083.1">
    <property type="nucleotide sequence ID" value="NZ_RCZK01000003.1"/>
</dbReference>
<organism evidence="2 3">
    <name type="scientific">Sphingomonas oligophenolica</name>
    <dbReference type="NCBI Taxonomy" id="301154"/>
    <lineage>
        <taxon>Bacteria</taxon>
        <taxon>Pseudomonadati</taxon>
        <taxon>Pseudomonadota</taxon>
        <taxon>Alphaproteobacteria</taxon>
        <taxon>Sphingomonadales</taxon>
        <taxon>Sphingomonadaceae</taxon>
        <taxon>Sphingomonas</taxon>
    </lineage>
</organism>
<keyword evidence="1" id="KW-0812">Transmembrane</keyword>
<keyword evidence="1" id="KW-0472">Membrane</keyword>
<proteinExistence type="predicted"/>
<feature type="transmembrane region" description="Helical" evidence="1">
    <location>
        <begin position="72"/>
        <end position="93"/>
    </location>
</feature>
<dbReference type="InterPro" id="IPR046572">
    <property type="entry name" value="DUF6632"/>
</dbReference>